<dbReference type="InterPro" id="IPR016187">
    <property type="entry name" value="CTDL_fold"/>
</dbReference>
<proteinExistence type="predicted"/>
<feature type="domain" description="C-type lectin" evidence="2">
    <location>
        <begin position="81"/>
        <end position="131"/>
    </location>
</feature>
<evidence type="ECO:0000259" key="2">
    <source>
        <dbReference type="Pfam" id="PF00059"/>
    </source>
</evidence>
<dbReference type="InterPro" id="IPR016186">
    <property type="entry name" value="C-type_lectin-like/link_sf"/>
</dbReference>
<dbReference type="Pfam" id="PF00059">
    <property type="entry name" value="Lectin_C"/>
    <property type="match status" value="1"/>
</dbReference>
<dbReference type="InterPro" id="IPR050111">
    <property type="entry name" value="C-type_lectin/snaclec_domain"/>
</dbReference>
<dbReference type="Gene3D" id="3.10.100.10">
    <property type="entry name" value="Mannose-Binding Protein A, subunit A"/>
    <property type="match status" value="1"/>
</dbReference>
<dbReference type="InterPro" id="IPR001304">
    <property type="entry name" value="C-type_lectin-like"/>
</dbReference>
<name>A0A8B9GTF0_ASTMX</name>
<evidence type="ECO:0000313" key="4">
    <source>
        <dbReference type="Proteomes" id="UP000694621"/>
    </source>
</evidence>
<dbReference type="SUPFAM" id="SSF56436">
    <property type="entry name" value="C-type lectin-like"/>
    <property type="match status" value="1"/>
</dbReference>
<accession>A0A8B9GTF0</accession>
<dbReference type="Proteomes" id="UP000694621">
    <property type="component" value="Unplaced"/>
</dbReference>
<evidence type="ECO:0000256" key="1">
    <source>
        <dbReference type="SAM" id="MobiDB-lite"/>
    </source>
</evidence>
<evidence type="ECO:0000313" key="3">
    <source>
        <dbReference type="Ensembl" id="ENSAMXP00005001961.1"/>
    </source>
</evidence>
<organism evidence="3 4">
    <name type="scientific">Astyanax mexicanus</name>
    <name type="common">Blind cave fish</name>
    <name type="synonym">Astyanax fasciatus mexicanus</name>
    <dbReference type="NCBI Taxonomy" id="7994"/>
    <lineage>
        <taxon>Eukaryota</taxon>
        <taxon>Metazoa</taxon>
        <taxon>Chordata</taxon>
        <taxon>Craniata</taxon>
        <taxon>Vertebrata</taxon>
        <taxon>Euteleostomi</taxon>
        <taxon>Actinopterygii</taxon>
        <taxon>Neopterygii</taxon>
        <taxon>Teleostei</taxon>
        <taxon>Ostariophysi</taxon>
        <taxon>Characiformes</taxon>
        <taxon>Characoidei</taxon>
        <taxon>Acestrorhamphidae</taxon>
        <taxon>Acestrorhamphinae</taxon>
        <taxon>Astyanax</taxon>
    </lineage>
</organism>
<reference evidence="3" key="1">
    <citation type="submission" date="2025-08" db="UniProtKB">
        <authorList>
            <consortium name="Ensembl"/>
        </authorList>
    </citation>
    <scope>IDENTIFICATION</scope>
</reference>
<dbReference type="AlphaFoldDB" id="A0A8B9GTF0"/>
<dbReference type="Ensembl" id="ENSAMXT00005002172.1">
    <property type="protein sequence ID" value="ENSAMXP00005001961.1"/>
    <property type="gene ID" value="ENSAMXG00005001095.1"/>
</dbReference>
<dbReference type="PANTHER" id="PTHR22803">
    <property type="entry name" value="MANNOSE, PHOSPHOLIPASE, LECTIN RECEPTOR RELATED"/>
    <property type="match status" value="1"/>
</dbReference>
<dbReference type="CDD" id="cd00037">
    <property type="entry name" value="CLECT"/>
    <property type="match status" value="1"/>
</dbReference>
<protein>
    <recommendedName>
        <fullName evidence="2">C-type lectin domain-containing protein</fullName>
    </recommendedName>
</protein>
<feature type="region of interest" description="Disordered" evidence="1">
    <location>
        <begin position="26"/>
        <end position="45"/>
    </location>
</feature>
<sequence>MSAYHQERRTTSNRINCGRCKRKLSKRDVREPRLPKSRQNSMCTHKKHQLNLDHSIIPRPTEVPRTFIKLGNSSYMLVQTNMTWKEAQSHCQSVGANLASIRDVFAQYHIELQADKLKQPIWVGLNNSKKSFN</sequence>